<accession>A0AAV7UTK8</accession>
<evidence type="ECO:0008006" key="4">
    <source>
        <dbReference type="Google" id="ProtNLM"/>
    </source>
</evidence>
<protein>
    <recommendedName>
        <fullName evidence="4">Secreted protein</fullName>
    </recommendedName>
</protein>
<reference evidence="2" key="1">
    <citation type="journal article" date="2022" name="bioRxiv">
        <title>Sequencing and chromosome-scale assembly of the giantPleurodeles waltlgenome.</title>
        <authorList>
            <person name="Brown T."/>
            <person name="Elewa A."/>
            <person name="Iarovenko S."/>
            <person name="Subramanian E."/>
            <person name="Araus A.J."/>
            <person name="Petzold A."/>
            <person name="Susuki M."/>
            <person name="Suzuki K.-i.T."/>
            <person name="Hayashi T."/>
            <person name="Toyoda A."/>
            <person name="Oliveira C."/>
            <person name="Osipova E."/>
            <person name="Leigh N.D."/>
            <person name="Simon A."/>
            <person name="Yun M.H."/>
        </authorList>
    </citation>
    <scope>NUCLEOTIDE SEQUENCE</scope>
    <source>
        <strain evidence="2">20211129_DDA</strain>
        <tissue evidence="2">Liver</tissue>
    </source>
</reference>
<dbReference type="Proteomes" id="UP001066276">
    <property type="component" value="Chromosome 2_2"/>
</dbReference>
<keyword evidence="3" id="KW-1185">Reference proteome</keyword>
<comment type="caution">
    <text evidence="2">The sequence shown here is derived from an EMBL/GenBank/DDBJ whole genome shotgun (WGS) entry which is preliminary data.</text>
</comment>
<evidence type="ECO:0000256" key="1">
    <source>
        <dbReference type="SAM" id="MobiDB-lite"/>
    </source>
</evidence>
<organism evidence="2 3">
    <name type="scientific">Pleurodeles waltl</name>
    <name type="common">Iberian ribbed newt</name>
    <dbReference type="NCBI Taxonomy" id="8319"/>
    <lineage>
        <taxon>Eukaryota</taxon>
        <taxon>Metazoa</taxon>
        <taxon>Chordata</taxon>
        <taxon>Craniata</taxon>
        <taxon>Vertebrata</taxon>
        <taxon>Euteleostomi</taxon>
        <taxon>Amphibia</taxon>
        <taxon>Batrachia</taxon>
        <taxon>Caudata</taxon>
        <taxon>Salamandroidea</taxon>
        <taxon>Salamandridae</taxon>
        <taxon>Pleurodelinae</taxon>
        <taxon>Pleurodeles</taxon>
    </lineage>
</organism>
<dbReference type="EMBL" id="JANPWB010000004">
    <property type="protein sequence ID" value="KAJ1192394.1"/>
    <property type="molecule type" value="Genomic_DNA"/>
</dbReference>
<feature type="region of interest" description="Disordered" evidence="1">
    <location>
        <begin position="68"/>
        <end position="92"/>
    </location>
</feature>
<gene>
    <name evidence="2" type="ORF">NDU88_001701</name>
</gene>
<name>A0AAV7UTK8_PLEWA</name>
<evidence type="ECO:0000313" key="2">
    <source>
        <dbReference type="EMBL" id="KAJ1192394.1"/>
    </source>
</evidence>
<evidence type="ECO:0000313" key="3">
    <source>
        <dbReference type="Proteomes" id="UP001066276"/>
    </source>
</evidence>
<dbReference type="AlphaFoldDB" id="A0AAV7UTK8"/>
<proteinExistence type="predicted"/>
<sequence length="92" mass="9826">MQRTAPVLLLWRQRPCCAAAHRVTVIALSQVVDNGQRPPVTGRSFFRSGAPAPFSKATCRDLRAPSSCPSITAHGPAAARHRASKDPSSPSH</sequence>